<organism evidence="4 5">
    <name type="scientific">Marasmius oreades</name>
    <name type="common">fairy-ring Marasmius</name>
    <dbReference type="NCBI Taxonomy" id="181124"/>
    <lineage>
        <taxon>Eukaryota</taxon>
        <taxon>Fungi</taxon>
        <taxon>Dikarya</taxon>
        <taxon>Basidiomycota</taxon>
        <taxon>Agaricomycotina</taxon>
        <taxon>Agaricomycetes</taxon>
        <taxon>Agaricomycetidae</taxon>
        <taxon>Agaricales</taxon>
        <taxon>Marasmiineae</taxon>
        <taxon>Marasmiaceae</taxon>
        <taxon>Marasmius</taxon>
    </lineage>
</organism>
<gene>
    <name evidence="4" type="ORF">E1B28_008885</name>
</gene>
<dbReference type="PANTHER" id="PTHR43157:SF31">
    <property type="entry name" value="PHOSPHATIDYLINOSITOL-GLYCAN BIOSYNTHESIS CLASS F PROTEIN"/>
    <property type="match status" value="1"/>
</dbReference>
<dbReference type="InterPro" id="IPR036291">
    <property type="entry name" value="NAD(P)-bd_dom_sf"/>
</dbReference>
<dbReference type="InterPro" id="IPR002347">
    <property type="entry name" value="SDR_fam"/>
</dbReference>
<keyword evidence="3" id="KW-0812">Transmembrane</keyword>
<evidence type="ECO:0000256" key="3">
    <source>
        <dbReference type="SAM" id="Phobius"/>
    </source>
</evidence>
<evidence type="ECO:0000256" key="1">
    <source>
        <dbReference type="ARBA" id="ARBA00023002"/>
    </source>
</evidence>
<accession>A0A9P7RZF7</accession>
<sequence length="486" mass="53440">MVLAILASIGSKYFPTQYITHIVIALVSTFALHVIFQGRKTNRERDLHGRVVLITGAFTPLGLTLLQQLAKRGAHIIALTTFPVSSEHITTLIDLLRSTTKNELIYAEQCDLEAPASIQAFCKRFLQGDDKRLDALIFAHEYESLGTFSFVTKETTSVQEQRDRRALATFLMTTLLLPALLTAPAERDIRIINVVNRFYAAAVPDLSIFYSNLFQSLAPNSSPQPPKQSSLLFLEGSRSLQTIIFTRHLQRILDALPSAQVPKTSAGSSAVPVVSGKNQKSNIVAISVSPGVSRSDTLGRMLGVGLGGPGSWLGIFLYILTYPMLRILAKAPTYAIQSVLHVLFLPTPFKVFSTSHFDDAKSKKNSPSDSLIDKRHTEMPEEVLKPGALYAECATVVGLRVPPPPTFEERSENGQKGKQKNQATGDAKTARLSNDDEFGGERGGTMVWDAYEAALRVWEKSNPSLADYEREKERANPSNVQAVPEE</sequence>
<keyword evidence="3" id="KW-0472">Membrane</keyword>
<keyword evidence="1" id="KW-0560">Oxidoreductase</keyword>
<dbReference type="Proteomes" id="UP001049176">
    <property type="component" value="Chromosome 5"/>
</dbReference>
<dbReference type="KEGG" id="more:E1B28_008885"/>
<keyword evidence="5" id="KW-1185">Reference proteome</keyword>
<protein>
    <recommendedName>
        <fullName evidence="6">Ketoreductase (KR) domain-containing protein</fullName>
    </recommendedName>
</protein>
<evidence type="ECO:0000256" key="2">
    <source>
        <dbReference type="SAM" id="MobiDB-lite"/>
    </source>
</evidence>
<reference evidence="4" key="1">
    <citation type="journal article" date="2021" name="Genome Biol. Evol.">
        <title>The assembled and annotated genome of the fairy-ring fungus Marasmius oreades.</title>
        <authorList>
            <person name="Hiltunen M."/>
            <person name="Ament-Velasquez S.L."/>
            <person name="Johannesson H."/>
        </authorList>
    </citation>
    <scope>NUCLEOTIDE SEQUENCE</scope>
    <source>
        <strain evidence="4">03SP1</strain>
    </source>
</reference>
<proteinExistence type="predicted"/>
<comment type="caution">
    <text evidence="4">The sequence shown here is derived from an EMBL/GenBank/DDBJ whole genome shotgun (WGS) entry which is preliminary data.</text>
</comment>
<dbReference type="RefSeq" id="XP_043009005.1">
    <property type="nucleotide sequence ID" value="XM_043153720.1"/>
</dbReference>
<dbReference type="EMBL" id="CM032185">
    <property type="protein sequence ID" value="KAG7092535.1"/>
    <property type="molecule type" value="Genomic_DNA"/>
</dbReference>
<evidence type="ECO:0000313" key="4">
    <source>
        <dbReference type="EMBL" id="KAG7092535.1"/>
    </source>
</evidence>
<feature type="transmembrane region" description="Helical" evidence="3">
    <location>
        <begin position="18"/>
        <end position="36"/>
    </location>
</feature>
<dbReference type="SUPFAM" id="SSF51735">
    <property type="entry name" value="NAD(P)-binding Rossmann-fold domains"/>
    <property type="match status" value="1"/>
</dbReference>
<feature type="region of interest" description="Disordered" evidence="2">
    <location>
        <begin position="401"/>
        <end position="443"/>
    </location>
</feature>
<evidence type="ECO:0000313" key="5">
    <source>
        <dbReference type="Proteomes" id="UP001049176"/>
    </source>
</evidence>
<dbReference type="AlphaFoldDB" id="A0A9P7RZF7"/>
<feature type="region of interest" description="Disordered" evidence="2">
    <location>
        <begin position="464"/>
        <end position="486"/>
    </location>
</feature>
<dbReference type="Pfam" id="PF00106">
    <property type="entry name" value="adh_short"/>
    <property type="match status" value="1"/>
</dbReference>
<feature type="compositionally biased region" description="Polar residues" evidence="2">
    <location>
        <begin position="476"/>
        <end position="486"/>
    </location>
</feature>
<dbReference type="PANTHER" id="PTHR43157">
    <property type="entry name" value="PHOSPHATIDYLINOSITOL-GLYCAN BIOSYNTHESIS CLASS F PROTEIN-RELATED"/>
    <property type="match status" value="1"/>
</dbReference>
<name>A0A9P7RZF7_9AGAR</name>
<dbReference type="GO" id="GO:0016491">
    <property type="term" value="F:oxidoreductase activity"/>
    <property type="evidence" value="ECO:0007669"/>
    <property type="project" value="UniProtKB-KW"/>
</dbReference>
<dbReference type="GeneID" id="66077961"/>
<dbReference type="OrthoDB" id="191979at2759"/>
<dbReference type="Gene3D" id="3.40.50.720">
    <property type="entry name" value="NAD(P)-binding Rossmann-like Domain"/>
    <property type="match status" value="1"/>
</dbReference>
<keyword evidence="3" id="KW-1133">Transmembrane helix</keyword>
<evidence type="ECO:0008006" key="6">
    <source>
        <dbReference type="Google" id="ProtNLM"/>
    </source>
</evidence>